<protein>
    <recommendedName>
        <fullName evidence="4">Lipocalin/cytosolic fatty-acid binding domain-containing protein</fullName>
    </recommendedName>
</protein>
<dbReference type="EMBL" id="JASPKZ010007842">
    <property type="protein sequence ID" value="KAJ9581783.1"/>
    <property type="molecule type" value="Genomic_DNA"/>
</dbReference>
<accession>A0AAD7ZKZ3</accession>
<organism evidence="2 3">
    <name type="scientific">Diploptera punctata</name>
    <name type="common">Pacific beetle cockroach</name>
    <dbReference type="NCBI Taxonomy" id="6984"/>
    <lineage>
        <taxon>Eukaryota</taxon>
        <taxon>Metazoa</taxon>
        <taxon>Ecdysozoa</taxon>
        <taxon>Arthropoda</taxon>
        <taxon>Hexapoda</taxon>
        <taxon>Insecta</taxon>
        <taxon>Pterygota</taxon>
        <taxon>Neoptera</taxon>
        <taxon>Polyneoptera</taxon>
        <taxon>Dictyoptera</taxon>
        <taxon>Blattodea</taxon>
        <taxon>Blaberoidea</taxon>
        <taxon>Blaberidae</taxon>
        <taxon>Diplopterinae</taxon>
        <taxon>Diploptera</taxon>
    </lineage>
</organism>
<proteinExistence type="predicted"/>
<evidence type="ECO:0008006" key="4">
    <source>
        <dbReference type="Google" id="ProtNLM"/>
    </source>
</evidence>
<feature type="chain" id="PRO_5042219867" description="Lipocalin/cytosolic fatty-acid binding domain-containing protein" evidence="1">
    <location>
        <begin position="17"/>
        <end position="196"/>
    </location>
</feature>
<dbReference type="SUPFAM" id="SSF50814">
    <property type="entry name" value="Lipocalins"/>
    <property type="match status" value="1"/>
</dbReference>
<gene>
    <name evidence="2" type="ORF">L9F63_003852</name>
</gene>
<name>A0AAD7ZKZ3_DIPPU</name>
<feature type="signal peptide" evidence="1">
    <location>
        <begin position="1"/>
        <end position="16"/>
    </location>
</feature>
<sequence>MLPILVICLMISSARSCTLPNPLNETIELQNLVGSWYTQFTLAGPPANSYSCWKNVVTQEGEDYQIVSSAIDLCGTWKTVTAELILIPNSSNVLRVPDLNDRRFEINVLGLVTNKRVIYGNCLPPDDTPAYYIKTSQPSPDEQEIERIKSELEELGLNLDDFTKHCNNPNDYDHSTFHPQHILLSTKDHLCCASDH</sequence>
<keyword evidence="1" id="KW-0732">Signal</keyword>
<reference evidence="2" key="1">
    <citation type="journal article" date="2023" name="IScience">
        <title>Live-bearing cockroach genome reveals convergent evolutionary mechanisms linked to viviparity in insects and beyond.</title>
        <authorList>
            <person name="Fouks B."/>
            <person name="Harrison M.C."/>
            <person name="Mikhailova A.A."/>
            <person name="Marchal E."/>
            <person name="English S."/>
            <person name="Carruthers M."/>
            <person name="Jennings E.C."/>
            <person name="Chiamaka E.L."/>
            <person name="Frigard R.A."/>
            <person name="Pippel M."/>
            <person name="Attardo G.M."/>
            <person name="Benoit J.B."/>
            <person name="Bornberg-Bauer E."/>
            <person name="Tobe S.S."/>
        </authorList>
    </citation>
    <scope>NUCLEOTIDE SEQUENCE</scope>
    <source>
        <strain evidence="2">Stay&amp;Tobe</strain>
    </source>
</reference>
<evidence type="ECO:0000313" key="3">
    <source>
        <dbReference type="Proteomes" id="UP001233999"/>
    </source>
</evidence>
<keyword evidence="3" id="KW-1185">Reference proteome</keyword>
<dbReference type="Gene3D" id="2.40.128.20">
    <property type="match status" value="1"/>
</dbReference>
<dbReference type="AlphaFoldDB" id="A0AAD7ZKZ3"/>
<dbReference type="InterPro" id="IPR012674">
    <property type="entry name" value="Calycin"/>
</dbReference>
<evidence type="ECO:0000256" key="1">
    <source>
        <dbReference type="SAM" id="SignalP"/>
    </source>
</evidence>
<reference evidence="2" key="2">
    <citation type="submission" date="2023-05" db="EMBL/GenBank/DDBJ databases">
        <authorList>
            <person name="Fouks B."/>
        </authorList>
    </citation>
    <scope>NUCLEOTIDE SEQUENCE</scope>
    <source>
        <strain evidence="2">Stay&amp;Tobe</strain>
        <tissue evidence="2">Testes</tissue>
    </source>
</reference>
<comment type="caution">
    <text evidence="2">The sequence shown here is derived from an EMBL/GenBank/DDBJ whole genome shotgun (WGS) entry which is preliminary data.</text>
</comment>
<dbReference type="Proteomes" id="UP001233999">
    <property type="component" value="Unassembled WGS sequence"/>
</dbReference>
<evidence type="ECO:0000313" key="2">
    <source>
        <dbReference type="EMBL" id="KAJ9581783.1"/>
    </source>
</evidence>